<organism evidence="1 2">
    <name type="scientific">Linum tenue</name>
    <dbReference type="NCBI Taxonomy" id="586396"/>
    <lineage>
        <taxon>Eukaryota</taxon>
        <taxon>Viridiplantae</taxon>
        <taxon>Streptophyta</taxon>
        <taxon>Embryophyta</taxon>
        <taxon>Tracheophyta</taxon>
        <taxon>Spermatophyta</taxon>
        <taxon>Magnoliopsida</taxon>
        <taxon>eudicotyledons</taxon>
        <taxon>Gunneridae</taxon>
        <taxon>Pentapetalae</taxon>
        <taxon>rosids</taxon>
        <taxon>fabids</taxon>
        <taxon>Malpighiales</taxon>
        <taxon>Linaceae</taxon>
        <taxon>Linum</taxon>
    </lineage>
</organism>
<comment type="caution">
    <text evidence="1">The sequence shown here is derived from an EMBL/GenBank/DDBJ whole genome shotgun (WGS) entry which is preliminary data.</text>
</comment>
<evidence type="ECO:0000313" key="1">
    <source>
        <dbReference type="EMBL" id="CAI0545407.1"/>
    </source>
</evidence>
<keyword evidence="2" id="KW-1185">Reference proteome</keyword>
<reference evidence="1" key="1">
    <citation type="submission" date="2022-08" db="EMBL/GenBank/DDBJ databases">
        <authorList>
            <person name="Gutierrez-Valencia J."/>
        </authorList>
    </citation>
    <scope>NUCLEOTIDE SEQUENCE</scope>
</reference>
<evidence type="ECO:0000313" key="2">
    <source>
        <dbReference type="Proteomes" id="UP001154282"/>
    </source>
</evidence>
<name>A0AAV0QMB9_9ROSI</name>
<sequence>MAVSSELLLRT</sequence>
<proteinExistence type="predicted"/>
<protein>
    <submittedName>
        <fullName evidence="1">Uncharacterized protein</fullName>
    </submittedName>
</protein>
<gene>
    <name evidence="1" type="ORF">LITE_LOCUS43571</name>
</gene>
<dbReference type="Proteomes" id="UP001154282">
    <property type="component" value="Unassembled WGS sequence"/>
</dbReference>
<dbReference type="EMBL" id="CAMGYJ010000009">
    <property type="protein sequence ID" value="CAI0545407.1"/>
    <property type="molecule type" value="Genomic_DNA"/>
</dbReference>
<accession>A0AAV0QMB9</accession>